<evidence type="ECO:0000256" key="4">
    <source>
        <dbReference type="ARBA" id="ARBA00023136"/>
    </source>
</evidence>
<dbReference type="EMBL" id="RLIH01000002">
    <property type="protein sequence ID" value="RVU55590.1"/>
    <property type="molecule type" value="Genomic_DNA"/>
</dbReference>
<dbReference type="InterPro" id="IPR001046">
    <property type="entry name" value="NRAMP_fam"/>
</dbReference>
<feature type="transmembrane region" description="Helical" evidence="5">
    <location>
        <begin position="371"/>
        <end position="393"/>
    </location>
</feature>
<gene>
    <name evidence="6" type="ORF">EF514_02345</name>
</gene>
<evidence type="ECO:0000256" key="1">
    <source>
        <dbReference type="ARBA" id="ARBA00004141"/>
    </source>
</evidence>
<feature type="transmembrane region" description="Helical" evidence="5">
    <location>
        <begin position="39"/>
        <end position="61"/>
    </location>
</feature>
<dbReference type="GO" id="GO:0005384">
    <property type="term" value="F:manganese ion transmembrane transporter activity"/>
    <property type="evidence" value="ECO:0007669"/>
    <property type="project" value="TreeGrafter"/>
</dbReference>
<feature type="transmembrane region" description="Helical" evidence="5">
    <location>
        <begin position="334"/>
        <end position="356"/>
    </location>
</feature>
<feature type="transmembrane region" description="Helical" evidence="5">
    <location>
        <begin position="311"/>
        <end position="328"/>
    </location>
</feature>
<keyword evidence="7" id="KW-1185">Reference proteome</keyword>
<dbReference type="PANTHER" id="PTHR11706">
    <property type="entry name" value="SOLUTE CARRIER PROTEIN FAMILY 11 MEMBER"/>
    <property type="match status" value="1"/>
</dbReference>
<reference evidence="6 7" key="1">
    <citation type="submission" date="2018-11" db="EMBL/GenBank/DDBJ databases">
        <title>Genome sequencing and assembly of Anaerosphaera sp. nov., GS7-6-2.</title>
        <authorList>
            <person name="Rettenmaier R."/>
            <person name="Liebl W."/>
            <person name="Zverlov V."/>
        </authorList>
    </citation>
    <scope>NUCLEOTIDE SEQUENCE [LARGE SCALE GENOMIC DNA]</scope>
    <source>
        <strain evidence="6 7">GS7-6-2</strain>
    </source>
</reference>
<proteinExistence type="predicted"/>
<dbReference type="AlphaFoldDB" id="A0A437S901"/>
<dbReference type="GO" id="GO:0015086">
    <property type="term" value="F:cadmium ion transmembrane transporter activity"/>
    <property type="evidence" value="ECO:0007669"/>
    <property type="project" value="TreeGrafter"/>
</dbReference>
<dbReference type="OrthoDB" id="141480at2"/>
<keyword evidence="3 5" id="KW-1133">Transmembrane helix</keyword>
<feature type="transmembrane region" description="Helical" evidence="5">
    <location>
        <begin position="145"/>
        <end position="166"/>
    </location>
</feature>
<evidence type="ECO:0000313" key="7">
    <source>
        <dbReference type="Proteomes" id="UP000288812"/>
    </source>
</evidence>
<protein>
    <submittedName>
        <fullName evidence="6">Divalent metal cation transporter</fullName>
    </submittedName>
</protein>
<dbReference type="PANTHER" id="PTHR11706:SF2">
    <property type="entry name" value="TRANSPORTER PROTEIN"/>
    <property type="match status" value="1"/>
</dbReference>
<evidence type="ECO:0000256" key="2">
    <source>
        <dbReference type="ARBA" id="ARBA00022692"/>
    </source>
</evidence>
<dbReference type="RefSeq" id="WP_127723420.1">
    <property type="nucleotide sequence ID" value="NZ_RLIH01000002.1"/>
</dbReference>
<dbReference type="GO" id="GO:0005886">
    <property type="term" value="C:plasma membrane"/>
    <property type="evidence" value="ECO:0007669"/>
    <property type="project" value="TreeGrafter"/>
</dbReference>
<evidence type="ECO:0000256" key="5">
    <source>
        <dbReference type="SAM" id="Phobius"/>
    </source>
</evidence>
<comment type="caution">
    <text evidence="6">The sequence shown here is derived from an EMBL/GenBank/DDBJ whole genome shotgun (WGS) entry which is preliminary data.</text>
</comment>
<feature type="transmembrane region" description="Helical" evidence="5">
    <location>
        <begin position="82"/>
        <end position="100"/>
    </location>
</feature>
<feature type="transmembrane region" description="Helical" evidence="5">
    <location>
        <begin position="273"/>
        <end position="299"/>
    </location>
</feature>
<dbReference type="Proteomes" id="UP000288812">
    <property type="component" value="Unassembled WGS sequence"/>
</dbReference>
<feature type="transmembrane region" description="Helical" evidence="5">
    <location>
        <begin position="226"/>
        <end position="253"/>
    </location>
</feature>
<keyword evidence="2 5" id="KW-0812">Transmembrane</keyword>
<organism evidence="6 7">
    <name type="scientific">Anaerosphaera multitolerans</name>
    <dbReference type="NCBI Taxonomy" id="2487351"/>
    <lineage>
        <taxon>Bacteria</taxon>
        <taxon>Bacillati</taxon>
        <taxon>Bacillota</taxon>
        <taxon>Tissierellia</taxon>
        <taxon>Tissierellales</taxon>
        <taxon>Peptoniphilaceae</taxon>
        <taxon>Anaerosphaera</taxon>
    </lineage>
</organism>
<name>A0A437S901_9FIRM</name>
<evidence type="ECO:0000256" key="3">
    <source>
        <dbReference type="ARBA" id="ARBA00022989"/>
    </source>
</evidence>
<accession>A0A437S901</accession>
<comment type="subcellular location">
    <subcellularLocation>
        <location evidence="1">Membrane</location>
        <topology evidence="1">Multi-pass membrane protein</topology>
    </subcellularLocation>
</comment>
<sequence>MSEKKKSNLSVLLGAAFLMATSAIGPGFMTQTANFTQELGADFAFVIIITLIMSLVTQLNVWRVIGISGLRGQDIANRVLPGLGYVIAFLVAAGGLAFNIGNVGGTGIGFNVVFGLDIRIGSVLGGLIGIAIFSSKSAGSAMDKLTQILGAAMIILIGFVCIKTQPPVAEAALRAVAPKDIMATRNGILTLLGGTVGGYIVFSGGHRLIDAGITGKDSLNQVNQSAMMGIGVTAIVRVLLFLAVLGVITAGGVLDPDNLIASAFRIGAGEVGYKIFGLVMLAAAATSVVGAAYTSVSFLKTLFRPIEQNENLVTIIFIVISTVVSIVVGSPQTVLVVVGAVNGLILPITLAVMLIASKKQSIIGDYKHSNVLFWLGWIVVIISAYVGVTSFGASMSKLF</sequence>
<feature type="transmembrane region" description="Helical" evidence="5">
    <location>
        <begin position="186"/>
        <end position="205"/>
    </location>
</feature>
<evidence type="ECO:0000313" key="6">
    <source>
        <dbReference type="EMBL" id="RVU55590.1"/>
    </source>
</evidence>
<dbReference type="GO" id="GO:0034755">
    <property type="term" value="P:iron ion transmembrane transport"/>
    <property type="evidence" value="ECO:0007669"/>
    <property type="project" value="TreeGrafter"/>
</dbReference>
<keyword evidence="4 5" id="KW-0472">Membrane</keyword>
<dbReference type="Pfam" id="PF01566">
    <property type="entry name" value="Nramp"/>
    <property type="match status" value="1"/>
</dbReference>